<dbReference type="InterPro" id="IPR050688">
    <property type="entry name" value="Zinc_finger/UBP_domain"/>
</dbReference>
<keyword evidence="4" id="KW-0862">Zinc</keyword>
<dbReference type="SUPFAM" id="SSF57667">
    <property type="entry name" value="beta-beta-alpha zinc fingers"/>
    <property type="match status" value="1"/>
</dbReference>
<dbReference type="AlphaFoldDB" id="A0A8I6SEX0"/>
<keyword evidence="2" id="KW-0677">Repeat</keyword>
<evidence type="ECO:0000256" key="5">
    <source>
        <dbReference type="PROSITE-ProRule" id="PRU00042"/>
    </source>
</evidence>
<dbReference type="KEGG" id="clec:106667283"/>
<dbReference type="PANTHER" id="PTHR24403:SF67">
    <property type="entry name" value="FI01116P-RELATED"/>
    <property type="match status" value="1"/>
</dbReference>
<dbReference type="InterPro" id="IPR036236">
    <property type="entry name" value="Znf_C2H2_sf"/>
</dbReference>
<dbReference type="GO" id="GO:0005634">
    <property type="term" value="C:nucleus"/>
    <property type="evidence" value="ECO:0007669"/>
    <property type="project" value="TreeGrafter"/>
</dbReference>
<dbReference type="InterPro" id="IPR013087">
    <property type="entry name" value="Znf_C2H2_type"/>
</dbReference>
<evidence type="ECO:0000313" key="7">
    <source>
        <dbReference type="EnsemblMetazoa" id="XP_024080818.1"/>
    </source>
</evidence>
<organism evidence="7 8">
    <name type="scientific">Cimex lectularius</name>
    <name type="common">Bed bug</name>
    <name type="synonym">Acanthia lectularia</name>
    <dbReference type="NCBI Taxonomy" id="79782"/>
    <lineage>
        <taxon>Eukaryota</taxon>
        <taxon>Metazoa</taxon>
        <taxon>Ecdysozoa</taxon>
        <taxon>Arthropoda</taxon>
        <taxon>Hexapoda</taxon>
        <taxon>Insecta</taxon>
        <taxon>Pterygota</taxon>
        <taxon>Neoptera</taxon>
        <taxon>Paraneoptera</taxon>
        <taxon>Hemiptera</taxon>
        <taxon>Heteroptera</taxon>
        <taxon>Panheteroptera</taxon>
        <taxon>Cimicomorpha</taxon>
        <taxon>Cimicidae</taxon>
        <taxon>Cimex</taxon>
    </lineage>
</organism>
<sequence>MHFLLKPPWKKIQETLFSGLKRYKCPDCDRKCFYCNHCGRGYGYKRSLNRHLTYECGKTAKFSCPYCPHKSKLKDNLKSSRRRSIPHNFRCESCGRSYVHKGHLTRHQKYECGKEPQFGCPVCPYRAKHRDNLKAHFATKHLPSLNQ</sequence>
<evidence type="ECO:0000256" key="1">
    <source>
        <dbReference type="ARBA" id="ARBA00022723"/>
    </source>
</evidence>
<dbReference type="OMA" id="CHICEHR"/>
<dbReference type="RefSeq" id="XP_024080818.1">
    <property type="nucleotide sequence ID" value="XM_024225050.1"/>
</dbReference>
<feature type="domain" description="C2H2-type" evidence="6">
    <location>
        <begin position="89"/>
        <end position="116"/>
    </location>
</feature>
<evidence type="ECO:0000313" key="8">
    <source>
        <dbReference type="Proteomes" id="UP000494040"/>
    </source>
</evidence>
<dbReference type="OrthoDB" id="8186305at2759"/>
<dbReference type="PROSITE" id="PS50157">
    <property type="entry name" value="ZINC_FINGER_C2H2_2"/>
    <property type="match status" value="2"/>
</dbReference>
<keyword evidence="8" id="KW-1185">Reference proteome</keyword>
<accession>A0A8I6SEX0</accession>
<keyword evidence="3 5" id="KW-0863">Zinc-finger</keyword>
<proteinExistence type="predicted"/>
<evidence type="ECO:0000256" key="2">
    <source>
        <dbReference type="ARBA" id="ARBA00022737"/>
    </source>
</evidence>
<dbReference type="FunFam" id="3.30.160.60:FF:000446">
    <property type="entry name" value="Zinc finger protein"/>
    <property type="match status" value="1"/>
</dbReference>
<dbReference type="GeneID" id="106667283"/>
<dbReference type="EnsemblMetazoa" id="XM_024225050.1">
    <property type="protein sequence ID" value="XP_024080818.1"/>
    <property type="gene ID" value="LOC106667283"/>
</dbReference>
<dbReference type="Proteomes" id="UP000494040">
    <property type="component" value="Unassembled WGS sequence"/>
</dbReference>
<evidence type="ECO:0000256" key="3">
    <source>
        <dbReference type="ARBA" id="ARBA00022771"/>
    </source>
</evidence>
<reference evidence="7" key="1">
    <citation type="submission" date="2022-01" db="UniProtKB">
        <authorList>
            <consortium name="EnsemblMetazoa"/>
        </authorList>
    </citation>
    <scope>IDENTIFICATION</scope>
</reference>
<keyword evidence="1" id="KW-0479">Metal-binding</keyword>
<name>A0A8I6SEX0_CIMLE</name>
<dbReference type="Gene3D" id="3.30.160.60">
    <property type="entry name" value="Classic Zinc Finger"/>
    <property type="match status" value="2"/>
</dbReference>
<evidence type="ECO:0000259" key="6">
    <source>
        <dbReference type="PROSITE" id="PS50157"/>
    </source>
</evidence>
<feature type="domain" description="C2H2-type" evidence="6">
    <location>
        <begin position="33"/>
        <end position="60"/>
    </location>
</feature>
<evidence type="ECO:0000256" key="4">
    <source>
        <dbReference type="ARBA" id="ARBA00022833"/>
    </source>
</evidence>
<protein>
    <recommendedName>
        <fullName evidence="6">C2H2-type domain-containing protein</fullName>
    </recommendedName>
</protein>
<dbReference type="PANTHER" id="PTHR24403">
    <property type="entry name" value="ZINC FINGER PROTEIN"/>
    <property type="match status" value="1"/>
</dbReference>
<dbReference type="GO" id="GO:0008270">
    <property type="term" value="F:zinc ion binding"/>
    <property type="evidence" value="ECO:0007669"/>
    <property type="project" value="UniProtKB-KW"/>
</dbReference>
<dbReference type="GO" id="GO:0045944">
    <property type="term" value="P:positive regulation of transcription by RNA polymerase II"/>
    <property type="evidence" value="ECO:0007669"/>
    <property type="project" value="TreeGrafter"/>
</dbReference>
<dbReference type="SMART" id="SM00355">
    <property type="entry name" value="ZnF_C2H2"/>
    <property type="match status" value="3"/>
</dbReference>
<dbReference type="Pfam" id="PF00096">
    <property type="entry name" value="zf-C2H2"/>
    <property type="match status" value="2"/>
</dbReference>